<gene>
    <name evidence="2" type="ORF">FKW44_024876</name>
</gene>
<dbReference type="EMBL" id="CP045909">
    <property type="protein sequence ID" value="QQP32538.1"/>
    <property type="molecule type" value="Genomic_DNA"/>
</dbReference>
<dbReference type="AlphaFoldDB" id="A0A7T8GMG0"/>
<feature type="compositionally biased region" description="Basic and acidic residues" evidence="1">
    <location>
        <begin position="55"/>
        <end position="65"/>
    </location>
</feature>
<evidence type="ECO:0000313" key="2">
    <source>
        <dbReference type="EMBL" id="QQP32538.1"/>
    </source>
</evidence>
<feature type="region of interest" description="Disordered" evidence="1">
    <location>
        <begin position="43"/>
        <end position="65"/>
    </location>
</feature>
<protein>
    <submittedName>
        <fullName evidence="2">Uncharacterized protein</fullName>
    </submittedName>
</protein>
<name>A0A7T8GMG0_CALRO</name>
<sequence length="65" mass="7244">MLSKKASLYSVELLLYYSSQARQQVQAVEGNSWHIRKKSGPLTQWVGAHPAGPDSSKDSIGRDRE</sequence>
<organism evidence="2 3">
    <name type="scientific">Caligus rogercresseyi</name>
    <name type="common">Sea louse</name>
    <dbReference type="NCBI Taxonomy" id="217165"/>
    <lineage>
        <taxon>Eukaryota</taxon>
        <taxon>Metazoa</taxon>
        <taxon>Ecdysozoa</taxon>
        <taxon>Arthropoda</taxon>
        <taxon>Crustacea</taxon>
        <taxon>Multicrustacea</taxon>
        <taxon>Hexanauplia</taxon>
        <taxon>Copepoda</taxon>
        <taxon>Siphonostomatoida</taxon>
        <taxon>Caligidae</taxon>
        <taxon>Caligus</taxon>
    </lineage>
</organism>
<reference evidence="3" key="1">
    <citation type="submission" date="2021-01" db="EMBL/GenBank/DDBJ databases">
        <title>Caligus Genome Assembly.</title>
        <authorList>
            <person name="Gallardo-Escarate C."/>
        </authorList>
    </citation>
    <scope>NUCLEOTIDE SEQUENCE [LARGE SCALE GENOMIC DNA]</scope>
</reference>
<evidence type="ECO:0000256" key="1">
    <source>
        <dbReference type="SAM" id="MobiDB-lite"/>
    </source>
</evidence>
<dbReference type="Proteomes" id="UP000595437">
    <property type="component" value="Chromosome 20"/>
</dbReference>
<evidence type="ECO:0000313" key="3">
    <source>
        <dbReference type="Proteomes" id="UP000595437"/>
    </source>
</evidence>
<accession>A0A7T8GMG0</accession>
<proteinExistence type="predicted"/>
<keyword evidence="3" id="KW-1185">Reference proteome</keyword>